<reference evidence="2" key="1">
    <citation type="journal article" date="2015" name="Nat. Plants">
        <title>Genome expansion of Arabis alpina linked with retrotransposition and reduced symmetric DNA methylation.</title>
        <authorList>
            <person name="Willing E.M."/>
            <person name="Rawat V."/>
            <person name="Mandakova T."/>
            <person name="Maumus F."/>
            <person name="James G.V."/>
            <person name="Nordstroem K.J."/>
            <person name="Becker C."/>
            <person name="Warthmann N."/>
            <person name="Chica C."/>
            <person name="Szarzynska B."/>
            <person name="Zytnicki M."/>
            <person name="Albani M.C."/>
            <person name="Kiefer C."/>
            <person name="Bergonzi S."/>
            <person name="Castaings L."/>
            <person name="Mateos J.L."/>
            <person name="Berns M.C."/>
            <person name="Bujdoso N."/>
            <person name="Piofczyk T."/>
            <person name="de Lorenzo L."/>
            <person name="Barrero-Sicilia C."/>
            <person name="Mateos I."/>
            <person name="Piednoel M."/>
            <person name="Hagmann J."/>
            <person name="Chen-Min-Tao R."/>
            <person name="Iglesias-Fernandez R."/>
            <person name="Schuster S.C."/>
            <person name="Alonso-Blanco C."/>
            <person name="Roudier F."/>
            <person name="Carbonero P."/>
            <person name="Paz-Ares J."/>
            <person name="Davis S.J."/>
            <person name="Pecinka A."/>
            <person name="Quesneville H."/>
            <person name="Colot V."/>
            <person name="Lysak M.A."/>
            <person name="Weigel D."/>
            <person name="Coupland G."/>
            <person name="Schneeberger K."/>
        </authorList>
    </citation>
    <scope>NUCLEOTIDE SEQUENCE [LARGE SCALE GENOMIC DNA]</scope>
    <source>
        <strain evidence="2">cv. Pajares</strain>
    </source>
</reference>
<accession>A0A087GRA4</accession>
<proteinExistence type="predicted"/>
<dbReference type="eggNOG" id="KOG1075">
    <property type="taxonomic scope" value="Eukaryota"/>
</dbReference>
<gene>
    <name evidence="1" type="ordered locus">AALP_Aa6g237500</name>
</gene>
<dbReference type="AlphaFoldDB" id="A0A087GRA4"/>
<name>A0A087GRA4_ARAAL</name>
<sequence>MSEVGDFRVSGEHEAMITDCNEKGWPPLDPPDDRVSWAKKVSGMSAVGRLTSEMVLAEGFVAEKLSVEFPNGVDGEPEITIGDEVLAVHNCEGLGKEHSGGSIEHEAEGAM</sequence>
<dbReference type="Gramene" id="KFK32406">
    <property type="protein sequence ID" value="KFK32406"/>
    <property type="gene ID" value="AALP_AA6G237500"/>
</dbReference>
<dbReference type="OMA" id="LAVHNCE"/>
<protein>
    <submittedName>
        <fullName evidence="1">Uncharacterized protein</fullName>
    </submittedName>
</protein>
<evidence type="ECO:0000313" key="1">
    <source>
        <dbReference type="EMBL" id="KFK32406.1"/>
    </source>
</evidence>
<keyword evidence="2" id="KW-1185">Reference proteome</keyword>
<evidence type="ECO:0000313" key="2">
    <source>
        <dbReference type="Proteomes" id="UP000029120"/>
    </source>
</evidence>
<dbReference type="Proteomes" id="UP000029120">
    <property type="component" value="Chromosome 6"/>
</dbReference>
<dbReference type="OrthoDB" id="1112143at2759"/>
<organism evidence="1 2">
    <name type="scientific">Arabis alpina</name>
    <name type="common">Alpine rock-cress</name>
    <dbReference type="NCBI Taxonomy" id="50452"/>
    <lineage>
        <taxon>Eukaryota</taxon>
        <taxon>Viridiplantae</taxon>
        <taxon>Streptophyta</taxon>
        <taxon>Embryophyta</taxon>
        <taxon>Tracheophyta</taxon>
        <taxon>Spermatophyta</taxon>
        <taxon>Magnoliopsida</taxon>
        <taxon>eudicotyledons</taxon>
        <taxon>Gunneridae</taxon>
        <taxon>Pentapetalae</taxon>
        <taxon>rosids</taxon>
        <taxon>malvids</taxon>
        <taxon>Brassicales</taxon>
        <taxon>Brassicaceae</taxon>
        <taxon>Arabideae</taxon>
        <taxon>Arabis</taxon>
    </lineage>
</organism>
<dbReference type="EMBL" id="CM002874">
    <property type="protein sequence ID" value="KFK32406.1"/>
    <property type="molecule type" value="Genomic_DNA"/>
</dbReference>